<comment type="caution">
    <text evidence="2">The sequence shown here is derived from an EMBL/GenBank/DDBJ whole genome shotgun (WGS) entry which is preliminary data.</text>
</comment>
<sequence length="132" mass="15697">MKTYNPPIRERGKDDLLKIIDSPDEWEDDVLRIASDELTKRGISLRTQERRAKSHSKAKKQIKEIKKNASYSYFQMTLLLVFAPFTLLWFVPSGMGIIELENEGFLRKRNQRFILISLSYLLWFLFISYFPF</sequence>
<organism evidence="2 3">
    <name type="scientific">Gracilimonas sediminicola</name>
    <dbReference type="NCBI Taxonomy" id="2952158"/>
    <lineage>
        <taxon>Bacteria</taxon>
        <taxon>Pseudomonadati</taxon>
        <taxon>Balneolota</taxon>
        <taxon>Balneolia</taxon>
        <taxon>Balneolales</taxon>
        <taxon>Balneolaceae</taxon>
        <taxon>Gracilimonas</taxon>
    </lineage>
</organism>
<feature type="transmembrane region" description="Helical" evidence="1">
    <location>
        <begin position="73"/>
        <end position="92"/>
    </location>
</feature>
<accession>A0A9X2RBI3</accession>
<keyword evidence="1" id="KW-0472">Membrane</keyword>
<protein>
    <submittedName>
        <fullName evidence="2">Uncharacterized protein</fullName>
    </submittedName>
</protein>
<gene>
    <name evidence="2" type="ORF">NM125_02080</name>
</gene>
<keyword evidence="1" id="KW-0812">Transmembrane</keyword>
<dbReference type="AlphaFoldDB" id="A0A9X2RBI3"/>
<keyword evidence="3" id="KW-1185">Reference proteome</keyword>
<name>A0A9X2RBI3_9BACT</name>
<feature type="transmembrane region" description="Helical" evidence="1">
    <location>
        <begin position="113"/>
        <end position="130"/>
    </location>
</feature>
<evidence type="ECO:0000313" key="3">
    <source>
        <dbReference type="Proteomes" id="UP001139125"/>
    </source>
</evidence>
<reference evidence="2" key="1">
    <citation type="submission" date="2022-06" db="EMBL/GenBank/DDBJ databases">
        <title>Gracilimonas sp. CAU 1638 isolated from sea sediment.</title>
        <authorList>
            <person name="Kim W."/>
        </authorList>
    </citation>
    <scope>NUCLEOTIDE SEQUENCE</scope>
    <source>
        <strain evidence="2">CAU 1638</strain>
    </source>
</reference>
<evidence type="ECO:0000313" key="2">
    <source>
        <dbReference type="EMBL" id="MCP9290365.1"/>
    </source>
</evidence>
<keyword evidence="1" id="KW-1133">Transmembrane helix</keyword>
<dbReference type="RefSeq" id="WP_255132369.1">
    <property type="nucleotide sequence ID" value="NZ_JANDBC010000001.1"/>
</dbReference>
<proteinExistence type="predicted"/>
<dbReference type="EMBL" id="JANDBC010000001">
    <property type="protein sequence ID" value="MCP9290365.1"/>
    <property type="molecule type" value="Genomic_DNA"/>
</dbReference>
<evidence type="ECO:0000256" key="1">
    <source>
        <dbReference type="SAM" id="Phobius"/>
    </source>
</evidence>
<dbReference type="Proteomes" id="UP001139125">
    <property type="component" value="Unassembled WGS sequence"/>
</dbReference>